<dbReference type="Gene3D" id="1.20.144.10">
    <property type="entry name" value="Phosphatidic acid phosphatase type 2/haloperoxidase"/>
    <property type="match status" value="1"/>
</dbReference>
<dbReference type="Proteomes" id="UP000596329">
    <property type="component" value="Chromosome"/>
</dbReference>
<protein>
    <submittedName>
        <fullName evidence="1">Phosphatase PAP2 family protein</fullName>
    </submittedName>
</protein>
<sequence length="333" mass="37233">MKKSLFYTLFAVIASLQFNLVAQEIDSLKQIENKHEKTRASQEYEFSDGTTRTYSKPKLLEIVTKAPKDFLNTNIDFVAKDHAWYLAGALASTLVLLPIDQQITDQSRAWSERNGLSESNRYGKLGPLENKPENIGAAFYLLGNGTTVVLLGAGFATYGLLKNNYRAQATASSLIESLLVSGVFVQSLKRITGRESPFIAMQKGHPGGEWNPFPSFPAYAKDTPNYDAMPSGHLTTIMSGLTIIITNYPDYKWLKPVCYTAMAGLCFQMVQSQVHWTSDYPMAIFMGYFIGKTIAKNRFKETKKAETSQKKYTYNFSASRQYGINTVGVTVKF</sequence>
<dbReference type="CDD" id="cd01610">
    <property type="entry name" value="PAP2_like"/>
    <property type="match status" value="1"/>
</dbReference>
<gene>
    <name evidence="1" type="ORF">H0H26_00405</name>
</gene>
<dbReference type="InterPro" id="IPR036938">
    <property type="entry name" value="PAP2/HPO_sf"/>
</dbReference>
<dbReference type="KEGG" id="fpv:IA03_11705"/>
<name>A0A075RPU3_FLAPS</name>
<dbReference type="EMBL" id="CP059075">
    <property type="protein sequence ID" value="QRE04104.1"/>
    <property type="molecule type" value="Genomic_DNA"/>
</dbReference>
<accession>A0A075RPU3</accession>
<dbReference type="RefSeq" id="WP_011964450.1">
    <property type="nucleotide sequence ID" value="NZ_CBCRUL010000008.1"/>
</dbReference>
<dbReference type="AlphaFoldDB" id="A0A075RPU3"/>
<evidence type="ECO:0000313" key="2">
    <source>
        <dbReference type="Proteomes" id="UP000596329"/>
    </source>
</evidence>
<dbReference type="OMA" id="MPSGHLT"/>
<dbReference type="Pfam" id="PF01569">
    <property type="entry name" value="PAP2"/>
    <property type="match status" value="1"/>
</dbReference>
<reference evidence="1 2" key="1">
    <citation type="submission" date="2020-07" db="EMBL/GenBank/DDBJ databases">
        <title>Genomic characterization of Flavobacterium psychrophilum strains.</title>
        <authorList>
            <person name="Castillo D."/>
            <person name="Jorgensen J."/>
            <person name="Middelboe M."/>
        </authorList>
    </citation>
    <scope>NUCLEOTIDE SEQUENCE [LARGE SCALE GENOMIC DNA]</scope>
    <source>
        <strain evidence="1 2">FPS-R7</strain>
    </source>
</reference>
<dbReference type="SUPFAM" id="SSF48317">
    <property type="entry name" value="Acid phosphatase/Vanadium-dependent haloperoxidase"/>
    <property type="match status" value="1"/>
</dbReference>
<dbReference type="KEGG" id="fpq:IB65_11930"/>
<dbReference type="KEGG" id="fpc:FPSM_02489"/>
<dbReference type="KEGG" id="fpk:IA06_11665"/>
<proteinExistence type="predicted"/>
<dbReference type="InterPro" id="IPR000326">
    <property type="entry name" value="PAP2/HPO"/>
</dbReference>
<dbReference type="KEGG" id="fpw:IA04_11590"/>
<evidence type="ECO:0000313" key="1">
    <source>
        <dbReference type="EMBL" id="QRE04104.1"/>
    </source>
</evidence>
<organism evidence="1 2">
    <name type="scientific">Flavobacterium psychrophilum</name>
    <dbReference type="NCBI Taxonomy" id="96345"/>
    <lineage>
        <taxon>Bacteria</taxon>
        <taxon>Pseudomonadati</taxon>
        <taxon>Bacteroidota</taxon>
        <taxon>Flavobacteriia</taxon>
        <taxon>Flavobacteriales</taxon>
        <taxon>Flavobacteriaceae</taxon>
        <taxon>Flavobacterium</taxon>
    </lineage>
</organism>
<dbReference type="GeneID" id="66553469"/>